<accession>A0A0D9WYI3</accession>
<dbReference type="InterPro" id="IPR010839">
    <property type="entry name" value="AtuA_N"/>
</dbReference>
<dbReference type="STRING" id="77586.A0A0D9WYI3"/>
<feature type="domain" description="Acyclic terpene utilisation N-terminal" evidence="1">
    <location>
        <begin position="219"/>
        <end position="440"/>
    </location>
</feature>
<dbReference type="Proteomes" id="UP000032180">
    <property type="component" value="Chromosome 7"/>
</dbReference>
<dbReference type="EnsemblPlants" id="LPERR07G11100.1">
    <property type="protein sequence ID" value="LPERR07G11100.1"/>
    <property type="gene ID" value="LPERR07G11100"/>
</dbReference>
<dbReference type="HOGENOM" id="CLU_012617_1_0_1"/>
<feature type="domain" description="AtuA-like ferredoxin-fold" evidence="2">
    <location>
        <begin position="488"/>
        <end position="605"/>
    </location>
</feature>
<name>A0A0D9WYI3_9ORYZ</name>
<dbReference type="Pfam" id="PF23544">
    <property type="entry name" value="AtuA_ferredoxin"/>
    <property type="match status" value="1"/>
</dbReference>
<evidence type="ECO:0000313" key="4">
    <source>
        <dbReference type="Proteomes" id="UP000032180"/>
    </source>
</evidence>
<reference evidence="3" key="3">
    <citation type="submission" date="2015-04" db="UniProtKB">
        <authorList>
            <consortium name="EnsemblPlants"/>
        </authorList>
    </citation>
    <scope>IDENTIFICATION</scope>
</reference>
<feature type="domain" description="Acyclic terpene utilisation N-terminal" evidence="1">
    <location>
        <begin position="22"/>
        <end position="185"/>
    </location>
</feature>
<proteinExistence type="predicted"/>
<evidence type="ECO:0000313" key="3">
    <source>
        <dbReference type="EnsemblPlants" id="LPERR07G11100.1"/>
    </source>
</evidence>
<dbReference type="eggNOG" id="ENOG502QS8D">
    <property type="taxonomic scope" value="Eukaryota"/>
</dbReference>
<evidence type="ECO:0000259" key="1">
    <source>
        <dbReference type="Pfam" id="PF07287"/>
    </source>
</evidence>
<reference evidence="3 4" key="1">
    <citation type="submission" date="2012-08" db="EMBL/GenBank/DDBJ databases">
        <title>Oryza genome evolution.</title>
        <authorList>
            <person name="Wing R.A."/>
        </authorList>
    </citation>
    <scope>NUCLEOTIDE SEQUENCE</scope>
</reference>
<dbReference type="Pfam" id="PF07287">
    <property type="entry name" value="AtuA"/>
    <property type="match status" value="2"/>
</dbReference>
<dbReference type="InterPro" id="IPR056362">
    <property type="entry name" value="AtuA-like_ferredoxin_dom"/>
</dbReference>
<protein>
    <submittedName>
        <fullName evidence="3">Uncharacterized protein</fullName>
    </submittedName>
</protein>
<dbReference type="PANTHER" id="PTHR47472">
    <property type="entry name" value="PROPIONYL-COA CARBOXYLASE"/>
    <property type="match status" value="1"/>
</dbReference>
<dbReference type="Gramene" id="LPERR07G11100.1">
    <property type="protein sequence ID" value="LPERR07G11100.1"/>
    <property type="gene ID" value="LPERR07G11100"/>
</dbReference>
<evidence type="ECO:0000259" key="2">
    <source>
        <dbReference type="Pfam" id="PF23544"/>
    </source>
</evidence>
<sequence length="609" mass="66898">MEELRNCVVELRSNPQRRRDTVYVGCGAGFGGDRPMAALKLLERVKELNYLVLECLAERTLADRYQIMMSGGKGYDPRVKEWLSVLLPLALDRGVCIITNMGAVDPLGAQEEVLELASNMGLEITVAVAYEASSGNSSNESTGVGQGRSTYLGAASIVRCLENGKPHVVITSRVADAALFLAPMVGIGMTLGSYRKGHWLAIFWNVDANSLEDISCTLLLDLSLPYAEVSYKGEVCVGKAEGSGGLLSYSTCAEQLLYEVGDPANYVTPDLIVDFRDVKFHQISKDKVHCKGAKPSNPSRPEKLLQLLRTESGWKGWGEISYGGQACLKRAHAAEYLVRSWMNETYPGIEEKIISYVMGYDSLKAIGGNEDSSTKQVMDARLRMDGLFELEEHAVKFVEEFIALYTNGPAGGGGISTGQKKEITLQKILVDREKIFWRANMKKSNNPDKGQMHNQQEHKYPGSCFVITHHSSMDTLPSSVPAPSGTKIPLYHVAHSRAGDKGNDLTLSIIPHFPDDIDRLRGVITRDWVKNAVSPLLCSSSFPVDRANWVQNDLLEHVSIEIYVVPGISSLNVVVRNILDGGVNSSRRIDRHGKTLSDLILCQNVILPP</sequence>
<organism evidence="3 4">
    <name type="scientific">Leersia perrieri</name>
    <dbReference type="NCBI Taxonomy" id="77586"/>
    <lineage>
        <taxon>Eukaryota</taxon>
        <taxon>Viridiplantae</taxon>
        <taxon>Streptophyta</taxon>
        <taxon>Embryophyta</taxon>
        <taxon>Tracheophyta</taxon>
        <taxon>Spermatophyta</taxon>
        <taxon>Magnoliopsida</taxon>
        <taxon>Liliopsida</taxon>
        <taxon>Poales</taxon>
        <taxon>Poaceae</taxon>
        <taxon>BOP clade</taxon>
        <taxon>Oryzoideae</taxon>
        <taxon>Oryzeae</taxon>
        <taxon>Oryzinae</taxon>
        <taxon>Leersia</taxon>
    </lineage>
</organism>
<dbReference type="AlphaFoldDB" id="A0A0D9WYI3"/>
<keyword evidence="4" id="KW-1185">Reference proteome</keyword>
<dbReference type="PANTHER" id="PTHR47472:SF1">
    <property type="entry name" value="DUF1446-DOMAIN-CONTAINING PROTEIN"/>
    <property type="match status" value="1"/>
</dbReference>
<reference evidence="4" key="2">
    <citation type="submission" date="2013-12" db="EMBL/GenBank/DDBJ databases">
        <authorList>
            <person name="Yu Y."/>
            <person name="Lee S."/>
            <person name="de Baynast K."/>
            <person name="Wissotski M."/>
            <person name="Liu L."/>
            <person name="Talag J."/>
            <person name="Goicoechea J."/>
            <person name="Angelova A."/>
            <person name="Jetty R."/>
            <person name="Kudrna D."/>
            <person name="Golser W."/>
            <person name="Rivera L."/>
            <person name="Zhang J."/>
            <person name="Wing R."/>
        </authorList>
    </citation>
    <scope>NUCLEOTIDE SEQUENCE</scope>
</reference>